<organism evidence="17 18">
    <name type="scientific">Chrysochloris asiatica</name>
    <name type="common">Cape golden mole</name>
    <dbReference type="NCBI Taxonomy" id="185453"/>
    <lineage>
        <taxon>Eukaryota</taxon>
        <taxon>Metazoa</taxon>
        <taxon>Chordata</taxon>
        <taxon>Craniata</taxon>
        <taxon>Vertebrata</taxon>
        <taxon>Euteleostomi</taxon>
        <taxon>Mammalia</taxon>
        <taxon>Eutheria</taxon>
        <taxon>Afrotheria</taxon>
        <taxon>Chrysochloridae</taxon>
        <taxon>Chrysochlorinae</taxon>
        <taxon>Chrysochloris</taxon>
    </lineage>
</organism>
<dbReference type="OrthoDB" id="9613619at2759"/>
<dbReference type="PANTHER" id="PTHR47772">
    <property type="entry name" value="ZINC FINGER PROTEIN 200"/>
    <property type="match status" value="1"/>
</dbReference>
<dbReference type="PANTHER" id="PTHR47772:SF15">
    <property type="entry name" value="REDUCED EXPRESSION 2-RELATED"/>
    <property type="match status" value="1"/>
</dbReference>
<feature type="region of interest" description="Disordered" evidence="13">
    <location>
        <begin position="19"/>
        <end position="39"/>
    </location>
</feature>
<dbReference type="FunFam" id="3.30.160.60:FF:000100">
    <property type="entry name" value="Zinc finger 45-like"/>
    <property type="match status" value="1"/>
</dbReference>
<evidence type="ECO:0000256" key="1">
    <source>
        <dbReference type="ARBA" id="ARBA00004123"/>
    </source>
</evidence>
<dbReference type="AlphaFoldDB" id="A0A9B0TQA0"/>
<keyword evidence="8" id="KW-0238">DNA-binding</keyword>
<keyword evidence="6" id="KW-0862">Zinc</keyword>
<evidence type="ECO:0000256" key="11">
    <source>
        <dbReference type="PROSITE-ProRule" id="PRU00042"/>
    </source>
</evidence>
<dbReference type="Pfam" id="PF01352">
    <property type="entry name" value="KRAB"/>
    <property type="match status" value="1"/>
</dbReference>
<dbReference type="RefSeq" id="XP_006868327.1">
    <property type="nucleotide sequence ID" value="XM_006868265.1"/>
</dbReference>
<evidence type="ECO:0000259" key="16">
    <source>
        <dbReference type="PROSITE" id="PS50805"/>
    </source>
</evidence>
<keyword evidence="9" id="KW-0804">Transcription</keyword>
<gene>
    <name evidence="18" type="primary">LOC102836601</name>
</gene>
<evidence type="ECO:0000256" key="6">
    <source>
        <dbReference type="ARBA" id="ARBA00022833"/>
    </source>
</evidence>
<feature type="domain" description="SCAN box" evidence="15">
    <location>
        <begin position="37"/>
        <end position="115"/>
    </location>
</feature>
<dbReference type="PROSITE" id="PS50157">
    <property type="entry name" value="ZINC_FINGER_C2H2_2"/>
    <property type="match status" value="3"/>
</dbReference>
<name>A0A9B0TQA0_CHRAS</name>
<dbReference type="PROSITE" id="PS00028">
    <property type="entry name" value="ZINC_FINGER_C2H2_1"/>
    <property type="match status" value="3"/>
</dbReference>
<dbReference type="Gene3D" id="1.10.4020.10">
    <property type="entry name" value="DNA breaking-rejoining enzymes"/>
    <property type="match status" value="1"/>
</dbReference>
<dbReference type="InterPro" id="IPR050636">
    <property type="entry name" value="C2H2-ZF_domain-containing"/>
</dbReference>
<keyword evidence="10 12" id="KW-0539">Nucleus</keyword>
<feature type="compositionally biased region" description="Low complexity" evidence="13">
    <location>
        <begin position="279"/>
        <end position="296"/>
    </location>
</feature>
<keyword evidence="3" id="KW-0479">Metal-binding</keyword>
<feature type="compositionally biased region" description="Basic residues" evidence="13">
    <location>
        <begin position="404"/>
        <end position="417"/>
    </location>
</feature>
<feature type="compositionally biased region" description="Basic residues" evidence="13">
    <location>
        <begin position="366"/>
        <end position="376"/>
    </location>
</feature>
<feature type="region of interest" description="Disordered" evidence="13">
    <location>
        <begin position="546"/>
        <end position="604"/>
    </location>
</feature>
<dbReference type="InterPro" id="IPR001909">
    <property type="entry name" value="KRAB"/>
</dbReference>
<proteinExistence type="inferred from homology"/>
<evidence type="ECO:0000313" key="18">
    <source>
        <dbReference type="RefSeq" id="XP_006868327.1"/>
    </source>
</evidence>
<feature type="compositionally biased region" description="Basic and acidic residues" evidence="13">
    <location>
        <begin position="341"/>
        <end position="356"/>
    </location>
</feature>
<dbReference type="SUPFAM" id="SSF109640">
    <property type="entry name" value="KRAB domain (Kruppel-associated box)"/>
    <property type="match status" value="1"/>
</dbReference>
<dbReference type="CDD" id="cd07936">
    <property type="entry name" value="SCAN"/>
    <property type="match status" value="1"/>
</dbReference>
<keyword evidence="7" id="KW-0805">Transcription regulation</keyword>
<evidence type="ECO:0000256" key="9">
    <source>
        <dbReference type="ARBA" id="ARBA00023163"/>
    </source>
</evidence>
<dbReference type="Pfam" id="PF00096">
    <property type="entry name" value="zf-C2H2"/>
    <property type="match status" value="3"/>
</dbReference>
<reference evidence="18" key="1">
    <citation type="submission" date="2025-08" db="UniProtKB">
        <authorList>
            <consortium name="RefSeq"/>
        </authorList>
    </citation>
    <scope>IDENTIFICATION</scope>
    <source>
        <tissue evidence="18">Spleen</tissue>
    </source>
</reference>
<dbReference type="InterPro" id="IPR013087">
    <property type="entry name" value="Znf_C2H2_type"/>
</dbReference>
<dbReference type="GO" id="GO:0008270">
    <property type="term" value="F:zinc ion binding"/>
    <property type="evidence" value="ECO:0007669"/>
    <property type="project" value="UniProtKB-KW"/>
</dbReference>
<dbReference type="Pfam" id="PF02023">
    <property type="entry name" value="SCAN"/>
    <property type="match status" value="1"/>
</dbReference>
<feature type="compositionally biased region" description="Polar residues" evidence="13">
    <location>
        <begin position="28"/>
        <end position="39"/>
    </location>
</feature>
<dbReference type="InterPro" id="IPR003309">
    <property type="entry name" value="SCAN_dom"/>
</dbReference>
<evidence type="ECO:0000313" key="17">
    <source>
        <dbReference type="Proteomes" id="UP000504623"/>
    </source>
</evidence>
<dbReference type="InterPro" id="IPR036236">
    <property type="entry name" value="Znf_C2H2_sf"/>
</dbReference>
<evidence type="ECO:0000256" key="5">
    <source>
        <dbReference type="ARBA" id="ARBA00022771"/>
    </source>
</evidence>
<dbReference type="Proteomes" id="UP000504623">
    <property type="component" value="Unplaced"/>
</dbReference>
<evidence type="ECO:0000256" key="10">
    <source>
        <dbReference type="ARBA" id="ARBA00023242"/>
    </source>
</evidence>
<dbReference type="Gene3D" id="6.10.140.140">
    <property type="match status" value="1"/>
</dbReference>
<evidence type="ECO:0000256" key="8">
    <source>
        <dbReference type="ARBA" id="ARBA00023125"/>
    </source>
</evidence>
<dbReference type="SMART" id="SM00349">
    <property type="entry name" value="KRAB"/>
    <property type="match status" value="1"/>
</dbReference>
<dbReference type="CDD" id="cd07765">
    <property type="entry name" value="KRAB_A-box"/>
    <property type="match status" value="1"/>
</dbReference>
<evidence type="ECO:0000259" key="14">
    <source>
        <dbReference type="PROSITE" id="PS50157"/>
    </source>
</evidence>
<dbReference type="SMART" id="SM00431">
    <property type="entry name" value="SCAN"/>
    <property type="match status" value="1"/>
</dbReference>
<protein>
    <submittedName>
        <fullName evidence="18">Zinc finger imprinted 2-like</fullName>
    </submittedName>
</protein>
<evidence type="ECO:0000256" key="2">
    <source>
        <dbReference type="ARBA" id="ARBA00006991"/>
    </source>
</evidence>
<dbReference type="InterPro" id="IPR038269">
    <property type="entry name" value="SCAN_sf"/>
</dbReference>
<dbReference type="SUPFAM" id="SSF47353">
    <property type="entry name" value="Retrovirus capsid dimerization domain-like"/>
    <property type="match status" value="1"/>
</dbReference>
<keyword evidence="5 11" id="KW-0863">Zinc-finger</keyword>
<feature type="compositionally biased region" description="Low complexity" evidence="13">
    <location>
        <begin position="245"/>
        <end position="256"/>
    </location>
</feature>
<keyword evidence="4" id="KW-0677">Repeat</keyword>
<dbReference type="GO" id="GO:0005634">
    <property type="term" value="C:nucleus"/>
    <property type="evidence" value="ECO:0007669"/>
    <property type="project" value="UniProtKB-SubCell"/>
</dbReference>
<sequence>MLYTTEILDVFRNTPIFGLLDPEERPETTSQGNPGSHQTLSNFQHLAVTRPHQAVGQIQALCRKWLRPEKHTKEQMLELLVLEQFLGVLPPKIQMWVRSKQPKNSNEAATLLANLIQACEVRGFPALDSALAEDTEEEAIFDMLLSTGSQELVTFQDVAVDFTPEELSYLTAAQRNLYREVMLENYQNLVSVGHQFDKPDLISQLEKEEWCGMDEDTDVVTQDWEMNPETKQHSLMHKALVENSPPGAGAEVPAAGDHAEEPFDGQQEEQASPAPPSQLQPIAQEGSHGPDQALTPQPEPPPAQAPQREATPNTCTSLSPFLQKGRPKRCAFEESNSVAQKELESKLSSHAGREPLEGEPSGKVLRPTKHLKRRPRTCLGQKFPGFSDSRQLQRPLGIHSQAPHLKRHQRTSSKKKPLGYSCREQSRGPLGSSSRERQPHGHLGTRYLEGRQPPGPLGPEGREGQELQGTLGTGNSEGRQPRGPLGTGCREVKVGNPEGPWGLDAEKGGSPEGSWGPDAVKAGSPKASWVPDVEKVGSLDGPDIVKAEGGQFRGPLGTGNIEGRQPRGPVGIRSSEGGRPRGPLEAGSNDSGPPQRPLRTPSQEGYYECPQCDRAFILESHLFQHQQAHEAAKALPAGLPRAAKTYSIRYLRRHSTDWETAFQCCDCGKAFERHSHLSQHYRVHAQERPFQCQLCGRCFSRPSHLTQHYQHHSRETAAAGGH</sequence>
<dbReference type="PROSITE" id="PS50805">
    <property type="entry name" value="KRAB"/>
    <property type="match status" value="1"/>
</dbReference>
<evidence type="ECO:0000259" key="15">
    <source>
        <dbReference type="PROSITE" id="PS50804"/>
    </source>
</evidence>
<dbReference type="InterPro" id="IPR036051">
    <property type="entry name" value="KRAB_dom_sf"/>
</dbReference>
<feature type="domain" description="KRAB" evidence="16">
    <location>
        <begin position="153"/>
        <end position="222"/>
    </location>
</feature>
<dbReference type="SMART" id="SM00355">
    <property type="entry name" value="ZnF_C2H2"/>
    <property type="match status" value="3"/>
</dbReference>
<keyword evidence="17" id="KW-1185">Reference proteome</keyword>
<evidence type="ECO:0000256" key="13">
    <source>
        <dbReference type="SAM" id="MobiDB-lite"/>
    </source>
</evidence>
<dbReference type="FunFam" id="1.10.4020.10:FF:000001">
    <property type="entry name" value="zinc finger protein 263 isoform X1"/>
    <property type="match status" value="1"/>
</dbReference>
<dbReference type="SUPFAM" id="SSF57667">
    <property type="entry name" value="beta-beta-alpha zinc fingers"/>
    <property type="match status" value="2"/>
</dbReference>
<dbReference type="GO" id="GO:0006355">
    <property type="term" value="P:regulation of DNA-templated transcription"/>
    <property type="evidence" value="ECO:0007669"/>
    <property type="project" value="InterPro"/>
</dbReference>
<dbReference type="GeneID" id="102836601"/>
<feature type="domain" description="C2H2-type" evidence="14">
    <location>
        <begin position="607"/>
        <end position="634"/>
    </location>
</feature>
<dbReference type="PROSITE" id="PS50804">
    <property type="entry name" value="SCAN_BOX"/>
    <property type="match status" value="1"/>
</dbReference>
<feature type="domain" description="C2H2-type" evidence="14">
    <location>
        <begin position="690"/>
        <end position="717"/>
    </location>
</feature>
<evidence type="ECO:0000256" key="7">
    <source>
        <dbReference type="ARBA" id="ARBA00023015"/>
    </source>
</evidence>
<comment type="similarity">
    <text evidence="2">Belongs to the krueppel C2H2-type zinc-finger protein family.</text>
</comment>
<evidence type="ECO:0000256" key="3">
    <source>
        <dbReference type="ARBA" id="ARBA00022723"/>
    </source>
</evidence>
<dbReference type="GO" id="GO:0003677">
    <property type="term" value="F:DNA binding"/>
    <property type="evidence" value="ECO:0007669"/>
    <property type="project" value="UniProtKB-KW"/>
</dbReference>
<feature type="region of interest" description="Disordered" evidence="13">
    <location>
        <begin position="242"/>
        <end position="527"/>
    </location>
</feature>
<evidence type="ECO:0000256" key="4">
    <source>
        <dbReference type="ARBA" id="ARBA00022737"/>
    </source>
</evidence>
<feature type="domain" description="C2H2-type" evidence="14">
    <location>
        <begin position="662"/>
        <end position="689"/>
    </location>
</feature>
<evidence type="ECO:0000256" key="12">
    <source>
        <dbReference type="PROSITE-ProRule" id="PRU00187"/>
    </source>
</evidence>
<accession>A0A9B0TQA0</accession>
<comment type="subcellular location">
    <subcellularLocation>
        <location evidence="1 12">Nucleus</location>
    </subcellularLocation>
</comment>
<dbReference type="Gene3D" id="3.30.160.60">
    <property type="entry name" value="Classic Zinc Finger"/>
    <property type="match status" value="3"/>
</dbReference>